<gene>
    <name evidence="7" type="ORF">C3L33_22638</name>
</gene>
<organism evidence="7">
    <name type="scientific">Rhododendron williamsianum</name>
    <dbReference type="NCBI Taxonomy" id="262921"/>
    <lineage>
        <taxon>Eukaryota</taxon>
        <taxon>Viridiplantae</taxon>
        <taxon>Streptophyta</taxon>
        <taxon>Embryophyta</taxon>
        <taxon>Tracheophyta</taxon>
        <taxon>Spermatophyta</taxon>
        <taxon>Magnoliopsida</taxon>
        <taxon>eudicotyledons</taxon>
        <taxon>Gunneridae</taxon>
        <taxon>Pentapetalae</taxon>
        <taxon>asterids</taxon>
        <taxon>Ericales</taxon>
        <taxon>Ericaceae</taxon>
        <taxon>Ericoideae</taxon>
        <taxon>Rhodoreae</taxon>
        <taxon>Rhododendron</taxon>
    </lineage>
</organism>
<evidence type="ECO:0000256" key="4">
    <source>
        <dbReference type="PIRSR" id="PIRSR639126-1"/>
    </source>
</evidence>
<name>A0A6A4KN10_9ERIC</name>
<dbReference type="InterPro" id="IPR036568">
    <property type="entry name" value="GGCT-like_sf"/>
</dbReference>
<comment type="function">
    <text evidence="1">Putative gamma-glutamylcyclotransferase.</text>
</comment>
<dbReference type="PANTHER" id="PTHR12510">
    <property type="entry name" value="TROPONIN C-AKIN-1 PROTEIN"/>
    <property type="match status" value="1"/>
</dbReference>
<dbReference type="GO" id="GO:0061929">
    <property type="term" value="F:gamma-glutamylaminecyclotransferase activity"/>
    <property type="evidence" value="ECO:0007669"/>
    <property type="project" value="InterPro"/>
</dbReference>
<dbReference type="Pfam" id="PF06094">
    <property type="entry name" value="GGACT"/>
    <property type="match status" value="1"/>
</dbReference>
<comment type="caution">
    <text evidence="7">The sequence shown here is derived from an EMBL/GenBank/DDBJ whole genome shotgun (WGS) entry which is preliminary data.</text>
</comment>
<feature type="non-terminal residue" evidence="7">
    <location>
        <position position="1"/>
    </location>
</feature>
<dbReference type="GO" id="GO:0005829">
    <property type="term" value="C:cytosol"/>
    <property type="evidence" value="ECO:0007669"/>
    <property type="project" value="TreeGrafter"/>
</dbReference>
<comment type="similarity">
    <text evidence="2 5">Belongs to the gamma-glutamylcyclotransferase family.</text>
</comment>
<dbReference type="AlphaFoldDB" id="A0A6A4KN10"/>
<protein>
    <recommendedName>
        <fullName evidence="5">Gamma-glutamylcyclotransferase family protein</fullName>
    </recommendedName>
</protein>
<evidence type="ECO:0000256" key="2">
    <source>
        <dbReference type="ARBA" id="ARBA00008861"/>
    </source>
</evidence>
<dbReference type="CDD" id="cd06661">
    <property type="entry name" value="GGCT_like"/>
    <property type="match status" value="1"/>
</dbReference>
<dbReference type="OrthoDB" id="113620at2759"/>
<evidence type="ECO:0000256" key="3">
    <source>
        <dbReference type="ARBA" id="ARBA00023315"/>
    </source>
</evidence>
<evidence type="ECO:0000256" key="5">
    <source>
        <dbReference type="RuleBase" id="RU367036"/>
    </source>
</evidence>
<dbReference type="PANTHER" id="PTHR12510:SF15">
    <property type="entry name" value="GAMMA-GLUTAMYLCYCLOTRANSFERASE FAMILY PROTEIN"/>
    <property type="match status" value="1"/>
</dbReference>
<keyword evidence="3" id="KW-0012">Acyltransferase</keyword>
<dbReference type="InterPro" id="IPR013024">
    <property type="entry name" value="GGCT-like"/>
</dbReference>
<dbReference type="InterPro" id="IPR009288">
    <property type="entry name" value="AIG2-like_dom"/>
</dbReference>
<accession>A0A6A4KN10</accession>
<dbReference type="InterPro" id="IPR039126">
    <property type="entry name" value="GGACT"/>
</dbReference>
<evidence type="ECO:0000259" key="6">
    <source>
        <dbReference type="Pfam" id="PF06094"/>
    </source>
</evidence>
<proteinExistence type="inferred from homology"/>
<keyword evidence="3" id="KW-0808">Transferase</keyword>
<dbReference type="GO" id="GO:0016746">
    <property type="term" value="F:acyltransferase activity"/>
    <property type="evidence" value="ECO:0007669"/>
    <property type="project" value="UniProtKB-KW"/>
</dbReference>
<evidence type="ECO:0000256" key="1">
    <source>
        <dbReference type="ARBA" id="ARBA00002782"/>
    </source>
</evidence>
<feature type="domain" description="Gamma-glutamylcyclotransferase AIG2-like" evidence="6">
    <location>
        <begin position="14"/>
        <end position="130"/>
    </location>
</feature>
<dbReference type="Gene3D" id="3.10.490.10">
    <property type="entry name" value="Gamma-glutamyl cyclotransferase-like"/>
    <property type="match status" value="1"/>
</dbReference>
<sequence>MEITEKPEAKRSLIFSYGTLKRGFANHNLMQHLISSNDAVYLGRYRTLDELPLVCGPYGVPFLLNLPAGPGRHPIRGELYGVSDPGLARIDELEGVTVGHYERLPVRLVEDREDGEGGTVVEAEAYYANRSFGEEMWRRNGKVGFGEYTEEKARVYFVFVKHFVLFIIYAGKSLFDIIRLVSYGAINIRLFLLMKDPFRSLYVKQPVMAHDRAIYF</sequence>
<feature type="active site" description="Proton acceptor" evidence="4">
    <location>
        <position position="94"/>
    </location>
</feature>
<dbReference type="SUPFAM" id="SSF110857">
    <property type="entry name" value="Gamma-glutamyl cyclotransferase-like"/>
    <property type="match status" value="1"/>
</dbReference>
<reference evidence="7" key="1">
    <citation type="journal article" date="2019" name="Genome Biol. Evol.">
        <title>The Rhododendron genome and chromosomal organization provide insight into shared whole-genome duplications across the heath family (Ericaceae).</title>
        <authorList>
            <person name="Soza V.L."/>
            <person name="Lindsley D."/>
            <person name="Waalkes A."/>
            <person name="Ramage E."/>
            <person name="Patwardhan R.P."/>
            <person name="Burton J.N."/>
            <person name="Adey A."/>
            <person name="Kumar A."/>
            <person name="Qiu R."/>
            <person name="Shendure J."/>
            <person name="Hall B."/>
        </authorList>
    </citation>
    <scope>NUCLEOTIDE SEQUENCE</scope>
    <source>
        <strain evidence="7">RSF 1966-606</strain>
    </source>
</reference>
<dbReference type="EMBL" id="QEFC01004140">
    <property type="protein sequence ID" value="KAE9445464.1"/>
    <property type="molecule type" value="Genomic_DNA"/>
</dbReference>
<evidence type="ECO:0000313" key="7">
    <source>
        <dbReference type="EMBL" id="KAE9445464.1"/>
    </source>
</evidence>